<keyword evidence="6 17" id="KW-0863">Zinc-finger</keyword>
<dbReference type="GO" id="GO:0043123">
    <property type="term" value="P:positive regulation of canonical NF-kappaB signal transduction"/>
    <property type="evidence" value="ECO:0007669"/>
    <property type="project" value="TreeGrafter"/>
</dbReference>
<protein>
    <recommendedName>
        <fullName evidence="15">TNFAIP3-interacting protein 2</fullName>
    </recommendedName>
    <alternativeName>
        <fullName evidence="16">A20-binding inhibitor of NF-kappa-B activation 2</fullName>
    </alternativeName>
</protein>
<keyword evidence="11" id="KW-0804">Transcription</keyword>
<dbReference type="GO" id="GO:0034134">
    <property type="term" value="P:toll-like receptor 2 signaling pathway"/>
    <property type="evidence" value="ECO:0007669"/>
    <property type="project" value="TreeGrafter"/>
</dbReference>
<evidence type="ECO:0000256" key="19">
    <source>
        <dbReference type="SAM" id="MobiDB-lite"/>
    </source>
</evidence>
<keyword evidence="2" id="KW-0963">Cytoplasm</keyword>
<sequence length="471" mass="53108">MENIKVANEMLKNRLKSFNTLNTFCHETRQEIDSLNRQIHTKDSVIADLKARLGRYEGTCLNVEGEDPVVFGPSKSLLESLCKEISNLKRKLKDTETSAAQQSETSKLEISRLQQEVREKDQELWRIANTPQHQKEQEIRSLRWALSEQERARATGAVLCSSLAEEADQLRGQLGATVRVCQELLRRLERERQGEGAAEDRPPDRSPDLQGKEFADSSNTGHVNTLVCKLQEENTVLKQRVAYVESLNAQWQKYDSSREEYVKGLCQTLKQFERLAGAGAGAGLGAGPVPVPAPASSTLLQQEIARLNRLLEEKMNDCAKLSRELEDSRIKGKERIQTLEQQVLIYTDDFKSERADRERAQSRIQDLQEEVLRLQQKLHKKQDPRDPPGACRVHRGNRISAGCPQTEPSEPLIGNTAEPPAPQRPGGQPRQGAGRLGRRGISDLQCPRCFASYDEDHTAEYLKHCEECANL</sequence>
<evidence type="ECO:0000256" key="14">
    <source>
        <dbReference type="ARBA" id="ARBA00063508"/>
    </source>
</evidence>
<dbReference type="Gene3D" id="1.20.5.1180">
    <property type="entry name" value="Geminin coiled-coil domain"/>
    <property type="match status" value="1"/>
</dbReference>
<evidence type="ECO:0000259" key="20">
    <source>
        <dbReference type="PROSITE" id="PS51801"/>
    </source>
</evidence>
<feature type="region of interest" description="Disordered" evidence="19">
    <location>
        <begin position="191"/>
        <end position="218"/>
    </location>
</feature>
<dbReference type="PANTHER" id="PTHR31882">
    <property type="entry name" value="TNFAIP3-INTERACTING PROTEIN COILED COIL FAMILY MEMBER"/>
    <property type="match status" value="1"/>
</dbReference>
<keyword evidence="22" id="KW-1185">Reference proteome</keyword>
<dbReference type="EMBL" id="JAFDVH010000020">
    <property type="protein sequence ID" value="KAG7458604.1"/>
    <property type="molecule type" value="Genomic_DNA"/>
</dbReference>
<comment type="function">
    <text evidence="13">Inhibits NF-kappa-B activation by blocking the interaction of RIPK1 with its downstream effector NEMO/IKBKG. Forms a ternary complex with NFKB1 and MAP3K8 but appears to function upstream of MAP3K8 in the TLR4 signaling pathway that regulates MAP3K8 activation. Involved in activation of the MEK/ERK signaling pathway during innate immune response; this function seems to be stimulus- and cell type specific. Required for stability of MAP3K8. Involved in regulation of apoptosis in endothelial cells; promotes TEK agonist-stimulated endothelial survival. May act as transcriptional coactivator when translocated to the nucleus. Enhances CHUK-mediated NF-kappa-B activation involving NF-kappa-B p50-p65 and p50-c-Rel complexes.</text>
</comment>
<dbReference type="GO" id="GO:0006357">
    <property type="term" value="P:regulation of transcription by RNA polymerase II"/>
    <property type="evidence" value="ECO:0007669"/>
    <property type="project" value="TreeGrafter"/>
</dbReference>
<dbReference type="Gene3D" id="1.20.5.990">
    <property type="entry name" value="Nemo cc2-lz domain - 1d5 darpin complex"/>
    <property type="match status" value="1"/>
</dbReference>
<evidence type="ECO:0000256" key="4">
    <source>
        <dbReference type="ARBA" id="ARBA00022703"/>
    </source>
</evidence>
<feature type="domain" description="CCHC NOA-type" evidence="20">
    <location>
        <begin position="438"/>
        <end position="470"/>
    </location>
</feature>
<evidence type="ECO:0000256" key="5">
    <source>
        <dbReference type="ARBA" id="ARBA00022723"/>
    </source>
</evidence>
<comment type="caution">
    <text evidence="21">The sequence shown here is derived from an EMBL/GenBank/DDBJ whole genome shotgun (WGS) entry which is preliminary data.</text>
</comment>
<dbReference type="GO" id="GO:0034138">
    <property type="term" value="P:toll-like receptor 3 signaling pathway"/>
    <property type="evidence" value="ECO:0007669"/>
    <property type="project" value="TreeGrafter"/>
</dbReference>
<dbReference type="Gene3D" id="1.10.287.1490">
    <property type="match status" value="1"/>
</dbReference>
<keyword evidence="5" id="KW-0479">Metal-binding</keyword>
<dbReference type="GO" id="GO:0071222">
    <property type="term" value="P:cellular response to lipopolysaccharide"/>
    <property type="evidence" value="ECO:0007669"/>
    <property type="project" value="TreeGrafter"/>
</dbReference>
<evidence type="ECO:0000256" key="7">
    <source>
        <dbReference type="ARBA" id="ARBA00022833"/>
    </source>
</evidence>
<keyword evidence="7" id="KW-0862">Zinc</keyword>
<dbReference type="Pfam" id="PF12180">
    <property type="entry name" value="EABR"/>
    <property type="match status" value="1"/>
</dbReference>
<keyword evidence="10 18" id="KW-0175">Coiled coil</keyword>
<dbReference type="GO" id="GO:0006915">
    <property type="term" value="P:apoptotic process"/>
    <property type="evidence" value="ECO:0007669"/>
    <property type="project" value="UniProtKB-KW"/>
</dbReference>
<dbReference type="GO" id="GO:0070530">
    <property type="term" value="F:K63-linked polyubiquitin modification-dependent protein binding"/>
    <property type="evidence" value="ECO:0007669"/>
    <property type="project" value="InterPro"/>
</dbReference>
<proteinExistence type="predicted"/>
<dbReference type="AlphaFoldDB" id="A0A9D3PEL6"/>
<name>A0A9D3PEL6_MEGAT</name>
<evidence type="ECO:0000256" key="10">
    <source>
        <dbReference type="ARBA" id="ARBA00023054"/>
    </source>
</evidence>
<dbReference type="GO" id="GO:0005737">
    <property type="term" value="C:cytoplasm"/>
    <property type="evidence" value="ECO:0007669"/>
    <property type="project" value="UniProtKB-SubCell"/>
</dbReference>
<evidence type="ECO:0000256" key="13">
    <source>
        <dbReference type="ARBA" id="ARBA00055998"/>
    </source>
</evidence>
<feature type="region of interest" description="Disordered" evidence="19">
    <location>
        <begin position="377"/>
        <end position="439"/>
    </location>
</feature>
<evidence type="ECO:0000256" key="1">
    <source>
        <dbReference type="ARBA" id="ARBA00004496"/>
    </source>
</evidence>
<evidence type="ECO:0000256" key="17">
    <source>
        <dbReference type="PROSITE-ProRule" id="PRU01142"/>
    </source>
</evidence>
<accession>A0A9D3PEL6</accession>
<dbReference type="OrthoDB" id="6066489at2759"/>
<dbReference type="InterPro" id="IPR034735">
    <property type="entry name" value="NEMO_ZF"/>
</dbReference>
<dbReference type="InterPro" id="IPR022008">
    <property type="entry name" value="EABR"/>
</dbReference>
<feature type="coiled-coil region" evidence="18">
    <location>
        <begin position="297"/>
        <end position="377"/>
    </location>
</feature>
<evidence type="ECO:0000256" key="15">
    <source>
        <dbReference type="ARBA" id="ARBA00073020"/>
    </source>
</evidence>
<dbReference type="Proteomes" id="UP001046870">
    <property type="component" value="Chromosome 20"/>
</dbReference>
<keyword evidence="4" id="KW-0053">Apoptosis</keyword>
<evidence type="ECO:0000256" key="16">
    <source>
        <dbReference type="ARBA" id="ARBA00079469"/>
    </source>
</evidence>
<evidence type="ECO:0000256" key="2">
    <source>
        <dbReference type="ARBA" id="ARBA00022490"/>
    </source>
</evidence>
<feature type="coiled-coil region" evidence="18">
    <location>
        <begin position="78"/>
        <end position="123"/>
    </location>
</feature>
<keyword evidence="12" id="KW-0395">Inflammatory response</keyword>
<evidence type="ECO:0000256" key="12">
    <source>
        <dbReference type="ARBA" id="ARBA00023198"/>
    </source>
</evidence>
<keyword evidence="9" id="KW-0805">Transcription regulation</keyword>
<reference evidence="21" key="1">
    <citation type="submission" date="2021-01" db="EMBL/GenBank/DDBJ databases">
        <authorList>
            <person name="Zahm M."/>
            <person name="Roques C."/>
            <person name="Cabau C."/>
            <person name="Klopp C."/>
            <person name="Donnadieu C."/>
            <person name="Jouanno E."/>
            <person name="Lampietro C."/>
            <person name="Louis A."/>
            <person name="Herpin A."/>
            <person name="Echchiki A."/>
            <person name="Berthelot C."/>
            <person name="Parey E."/>
            <person name="Roest-Crollius H."/>
            <person name="Braasch I."/>
            <person name="Postlethwait J."/>
            <person name="Bobe J."/>
            <person name="Montfort J."/>
            <person name="Bouchez O."/>
            <person name="Begum T."/>
            <person name="Mejri S."/>
            <person name="Adams A."/>
            <person name="Chen W.-J."/>
            <person name="Guiguen Y."/>
        </authorList>
    </citation>
    <scope>NUCLEOTIDE SEQUENCE</scope>
    <source>
        <strain evidence="21">YG-15Mar2019-1</strain>
        <tissue evidence="21">Brain</tissue>
    </source>
</reference>
<dbReference type="GO" id="GO:0006954">
    <property type="term" value="P:inflammatory response"/>
    <property type="evidence" value="ECO:0007669"/>
    <property type="project" value="UniProtKB-KW"/>
</dbReference>
<feature type="compositionally biased region" description="Low complexity" evidence="19">
    <location>
        <begin position="424"/>
        <end position="433"/>
    </location>
</feature>
<organism evidence="21 22">
    <name type="scientific">Megalops atlanticus</name>
    <name type="common">Tarpon</name>
    <name type="synonym">Clupea gigantea</name>
    <dbReference type="NCBI Taxonomy" id="7932"/>
    <lineage>
        <taxon>Eukaryota</taxon>
        <taxon>Metazoa</taxon>
        <taxon>Chordata</taxon>
        <taxon>Craniata</taxon>
        <taxon>Vertebrata</taxon>
        <taxon>Euteleostomi</taxon>
        <taxon>Actinopterygii</taxon>
        <taxon>Neopterygii</taxon>
        <taxon>Teleostei</taxon>
        <taxon>Elopiformes</taxon>
        <taxon>Megalopidae</taxon>
        <taxon>Megalops</taxon>
    </lineage>
</organism>
<evidence type="ECO:0000313" key="21">
    <source>
        <dbReference type="EMBL" id="KAG7458604.1"/>
    </source>
</evidence>
<keyword evidence="3" id="KW-0597">Phosphoprotein</keyword>
<dbReference type="PROSITE" id="PS51801">
    <property type="entry name" value="ZF_CCHC_NOA"/>
    <property type="match status" value="1"/>
</dbReference>
<comment type="subcellular location">
    <subcellularLocation>
        <location evidence="1">Cytoplasm</location>
    </subcellularLocation>
</comment>
<dbReference type="GO" id="GO:0008270">
    <property type="term" value="F:zinc ion binding"/>
    <property type="evidence" value="ECO:0007669"/>
    <property type="project" value="UniProtKB-KW"/>
</dbReference>
<evidence type="ECO:0000256" key="6">
    <source>
        <dbReference type="ARBA" id="ARBA00022771"/>
    </source>
</evidence>
<feature type="compositionally biased region" description="Basic and acidic residues" evidence="19">
    <location>
        <begin position="191"/>
        <end position="215"/>
    </location>
</feature>
<evidence type="ECO:0000256" key="3">
    <source>
        <dbReference type="ARBA" id="ARBA00022553"/>
    </source>
</evidence>
<gene>
    <name evidence="21" type="ORF">MATL_G00222460</name>
</gene>
<keyword evidence="8" id="KW-0832">Ubl conjugation</keyword>
<evidence type="ECO:0000256" key="11">
    <source>
        <dbReference type="ARBA" id="ARBA00023163"/>
    </source>
</evidence>
<evidence type="ECO:0000256" key="18">
    <source>
        <dbReference type="SAM" id="Coils"/>
    </source>
</evidence>
<evidence type="ECO:0000256" key="8">
    <source>
        <dbReference type="ARBA" id="ARBA00022843"/>
    </source>
</evidence>
<dbReference type="FunFam" id="1.20.5.990:FF:000005">
    <property type="entry name" value="TNFAIP3 interacting protein 2"/>
    <property type="match status" value="1"/>
</dbReference>
<evidence type="ECO:0000256" key="9">
    <source>
        <dbReference type="ARBA" id="ARBA00023015"/>
    </source>
</evidence>
<dbReference type="PANTHER" id="PTHR31882:SF6">
    <property type="entry name" value="TNFAIP3-INTERACTING PROTEIN 2"/>
    <property type="match status" value="1"/>
</dbReference>
<evidence type="ECO:0000313" key="22">
    <source>
        <dbReference type="Proteomes" id="UP001046870"/>
    </source>
</evidence>
<comment type="subunit">
    <text evidence="14">Interacts with STK11/LKB1, TNFAIP3, IKBKG, NFKB1, MAP3K8, TEK, RIPK1, CHUK, IKBKB and SMARCD1. Interacts with polyubiquitin.</text>
</comment>